<reference evidence="14 15" key="1">
    <citation type="submission" date="2019-08" db="EMBL/GenBank/DDBJ databases">
        <title>Genomic characterization of a novel candidate phylum (ARYD3) from a high temperature, high salinity tertiary oil reservoir in north central Oklahoma, USA.</title>
        <authorList>
            <person name="Youssef N.H."/>
            <person name="Yadav A."/>
            <person name="Elshahed M.S."/>
        </authorList>
    </citation>
    <scope>NUCLEOTIDE SEQUENCE [LARGE SCALE GENOMIC DNA]</scope>
    <source>
        <strain evidence="14">ARYD1</strain>
    </source>
</reference>
<evidence type="ECO:0000256" key="3">
    <source>
        <dbReference type="ARBA" id="ARBA00010008"/>
    </source>
</evidence>
<dbReference type="Pfam" id="PF00155">
    <property type="entry name" value="Aminotran_1_2"/>
    <property type="match status" value="1"/>
</dbReference>
<keyword evidence="14" id="KW-0032">Aminotransferase</keyword>
<dbReference type="GO" id="GO:0030170">
    <property type="term" value="F:pyridoxal phosphate binding"/>
    <property type="evidence" value="ECO:0007669"/>
    <property type="project" value="InterPro"/>
</dbReference>
<dbReference type="EMBL" id="VSIV01000001">
    <property type="protein sequence ID" value="TYB37329.1"/>
    <property type="molecule type" value="Genomic_DNA"/>
</dbReference>
<dbReference type="Gene3D" id="3.90.1150.10">
    <property type="entry name" value="Aspartate Aminotransferase, domain 1"/>
    <property type="match status" value="1"/>
</dbReference>
<feature type="domain" description="Aminotransferase class I/classII large" evidence="13">
    <location>
        <begin position="38"/>
        <end position="375"/>
    </location>
</feature>
<dbReference type="PANTHER" id="PTHR13693">
    <property type="entry name" value="CLASS II AMINOTRANSFERASE/8-AMINO-7-OXONONANOATE SYNTHASE"/>
    <property type="match status" value="1"/>
</dbReference>
<evidence type="ECO:0000256" key="7">
    <source>
        <dbReference type="ARBA" id="ARBA00022756"/>
    </source>
</evidence>
<evidence type="ECO:0000259" key="13">
    <source>
        <dbReference type="Pfam" id="PF00155"/>
    </source>
</evidence>
<evidence type="ECO:0000256" key="2">
    <source>
        <dbReference type="ARBA" id="ARBA00004746"/>
    </source>
</evidence>
<keyword evidence="6 14" id="KW-0808">Transferase</keyword>
<dbReference type="AlphaFoldDB" id="A0A5D0MYU2"/>
<dbReference type="GO" id="GO:0008710">
    <property type="term" value="F:8-amino-7-oxononanoate synthase activity"/>
    <property type="evidence" value="ECO:0007669"/>
    <property type="project" value="UniProtKB-EC"/>
</dbReference>
<evidence type="ECO:0000256" key="9">
    <source>
        <dbReference type="ARBA" id="ARBA00032610"/>
    </source>
</evidence>
<comment type="catalytic activity">
    <reaction evidence="11">
        <text>6-carboxyhexanoyl-[ACP] + L-alanine + H(+) = (8S)-8-amino-7-oxononanoate + holo-[ACP] + CO2</text>
        <dbReference type="Rhea" id="RHEA:42288"/>
        <dbReference type="Rhea" id="RHEA-COMP:9685"/>
        <dbReference type="Rhea" id="RHEA-COMP:9955"/>
        <dbReference type="ChEBI" id="CHEBI:15378"/>
        <dbReference type="ChEBI" id="CHEBI:16526"/>
        <dbReference type="ChEBI" id="CHEBI:57972"/>
        <dbReference type="ChEBI" id="CHEBI:64479"/>
        <dbReference type="ChEBI" id="CHEBI:78846"/>
        <dbReference type="ChEBI" id="CHEBI:149468"/>
        <dbReference type="EC" id="2.3.1.47"/>
    </reaction>
</comment>
<name>A0A5D0MYU2_FLESI</name>
<dbReference type="InterPro" id="IPR015422">
    <property type="entry name" value="PyrdxlP-dep_Trfase_small"/>
</dbReference>
<comment type="caution">
    <text evidence="14">The sequence shown here is derived from an EMBL/GenBank/DDBJ whole genome shotgun (WGS) entry which is preliminary data.</text>
</comment>
<dbReference type="PROSITE" id="PS00599">
    <property type="entry name" value="AA_TRANSFER_CLASS_2"/>
    <property type="match status" value="1"/>
</dbReference>
<evidence type="ECO:0000313" key="14">
    <source>
        <dbReference type="EMBL" id="TYB37329.1"/>
    </source>
</evidence>
<dbReference type="GO" id="GO:0008483">
    <property type="term" value="F:transaminase activity"/>
    <property type="evidence" value="ECO:0007669"/>
    <property type="project" value="UniProtKB-KW"/>
</dbReference>
<dbReference type="InterPro" id="IPR004839">
    <property type="entry name" value="Aminotransferase_I/II_large"/>
</dbReference>
<dbReference type="Gene3D" id="3.40.640.10">
    <property type="entry name" value="Type I PLP-dependent aspartate aminotransferase-like (Major domain)"/>
    <property type="match status" value="1"/>
</dbReference>
<evidence type="ECO:0000256" key="12">
    <source>
        <dbReference type="RuleBase" id="RU003693"/>
    </source>
</evidence>
<organism evidence="14 15">
    <name type="scientific">Flexistipes sinusarabici</name>
    <dbReference type="NCBI Taxonomy" id="2352"/>
    <lineage>
        <taxon>Bacteria</taxon>
        <taxon>Pseudomonadati</taxon>
        <taxon>Deferribacterota</taxon>
        <taxon>Deferribacteres</taxon>
        <taxon>Deferribacterales</taxon>
        <taxon>Flexistipitaceae</taxon>
        <taxon>Flexistipes</taxon>
    </lineage>
</organism>
<evidence type="ECO:0000256" key="11">
    <source>
        <dbReference type="ARBA" id="ARBA00047715"/>
    </source>
</evidence>
<dbReference type="PANTHER" id="PTHR13693:SF100">
    <property type="entry name" value="8-AMINO-7-OXONONANOATE SYNTHASE"/>
    <property type="match status" value="1"/>
</dbReference>
<evidence type="ECO:0000256" key="1">
    <source>
        <dbReference type="ARBA" id="ARBA00001933"/>
    </source>
</evidence>
<dbReference type="InterPro" id="IPR015424">
    <property type="entry name" value="PyrdxlP-dep_Trfase"/>
</dbReference>
<evidence type="ECO:0000313" key="15">
    <source>
        <dbReference type="Proteomes" id="UP000323337"/>
    </source>
</evidence>
<evidence type="ECO:0000256" key="5">
    <source>
        <dbReference type="ARBA" id="ARBA00013187"/>
    </source>
</evidence>
<dbReference type="InterPro" id="IPR015421">
    <property type="entry name" value="PyrdxlP-dep_Trfase_major"/>
</dbReference>
<dbReference type="SUPFAM" id="SSF53383">
    <property type="entry name" value="PLP-dependent transferases"/>
    <property type="match status" value="1"/>
</dbReference>
<keyword evidence="7" id="KW-0093">Biotin biosynthesis</keyword>
<gene>
    <name evidence="14" type="ORF">FXF49_00020</name>
</gene>
<evidence type="ECO:0000256" key="8">
    <source>
        <dbReference type="ARBA" id="ARBA00022898"/>
    </source>
</evidence>
<sequence>MIASIKDNLEDIKSKGLYRNIPPIAKSHAKYIIFNGEEKLNCASNDYLGFSHNIQVKEAAAEALRMYGNSSGSSRIVAGNYDLYNKLEYETAKFKNYESCLTVNTGYTANLLIISTLADPRSIVFTDKLNHASIYDGIKLCGAKMVRYKHNDMNHLEMLLKKYDKYPNKILITDTIFSMDGDKARLNEIRELKYKYNFLFVIDEAHATGIFGEGRGIAHEEGVEKDVDMNMGTFSKALGGFGAYICADKNIVKYLINKGRSFIFTTSLPPSVIGGNVKSVEIVSQEHEKYGGRLLDNCRIFTNLLATLNIDHEKSNSQIFPFFFEDNNSALEAQKRLLDSGVYALLARRPSVTTPRLRISLRADFTNEDIVKIVKCLKKII</sequence>
<comment type="subunit">
    <text evidence="4">Homodimer.</text>
</comment>
<dbReference type="InterPro" id="IPR050087">
    <property type="entry name" value="AON_synthase_class-II"/>
</dbReference>
<keyword evidence="8 12" id="KW-0663">Pyridoxal phosphate</keyword>
<dbReference type="InterPro" id="IPR001917">
    <property type="entry name" value="Aminotrans_II_pyridoxalP_BS"/>
</dbReference>
<protein>
    <recommendedName>
        <fullName evidence="5">8-amino-7-oxononanoate synthase</fullName>
        <ecNumber evidence="5">2.3.1.47</ecNumber>
    </recommendedName>
    <alternativeName>
        <fullName evidence="9">7-keto-8-amino-pelargonic acid synthase</fullName>
    </alternativeName>
    <alternativeName>
        <fullName evidence="10">8-amino-7-ketopelargonate synthase</fullName>
    </alternativeName>
</protein>
<dbReference type="EC" id="2.3.1.47" evidence="5"/>
<accession>A0A5D0MYU2</accession>
<proteinExistence type="inferred from homology"/>
<comment type="cofactor">
    <cofactor evidence="1 12">
        <name>pyridoxal 5'-phosphate</name>
        <dbReference type="ChEBI" id="CHEBI:597326"/>
    </cofactor>
</comment>
<dbReference type="Proteomes" id="UP000323337">
    <property type="component" value="Unassembled WGS sequence"/>
</dbReference>
<comment type="similarity">
    <text evidence="3">Belongs to the class-II pyridoxal-phosphate-dependent aminotransferase family. BioF subfamily.</text>
</comment>
<dbReference type="RefSeq" id="WP_273265555.1">
    <property type="nucleotide sequence ID" value="NZ_JAAZVV010000026.1"/>
</dbReference>
<comment type="pathway">
    <text evidence="2">Cofactor biosynthesis; biotin biosynthesis.</text>
</comment>
<dbReference type="GO" id="GO:0009102">
    <property type="term" value="P:biotin biosynthetic process"/>
    <property type="evidence" value="ECO:0007669"/>
    <property type="project" value="UniProtKB-KW"/>
</dbReference>
<evidence type="ECO:0000256" key="4">
    <source>
        <dbReference type="ARBA" id="ARBA00011738"/>
    </source>
</evidence>
<evidence type="ECO:0000256" key="10">
    <source>
        <dbReference type="ARBA" id="ARBA00033381"/>
    </source>
</evidence>
<evidence type="ECO:0000256" key="6">
    <source>
        <dbReference type="ARBA" id="ARBA00022679"/>
    </source>
</evidence>